<dbReference type="AlphaFoldDB" id="A0AAV4M3L7"/>
<keyword evidence="2" id="KW-1185">Reference proteome</keyword>
<proteinExistence type="predicted"/>
<gene>
    <name evidence="1" type="ORF">CEXT_170181</name>
</gene>
<evidence type="ECO:0000313" key="1">
    <source>
        <dbReference type="EMBL" id="GIX66863.1"/>
    </source>
</evidence>
<dbReference type="Proteomes" id="UP001054945">
    <property type="component" value="Unassembled WGS sequence"/>
</dbReference>
<evidence type="ECO:0000313" key="2">
    <source>
        <dbReference type="Proteomes" id="UP001054945"/>
    </source>
</evidence>
<dbReference type="EMBL" id="BPLR01019346">
    <property type="protein sequence ID" value="GIX66863.1"/>
    <property type="molecule type" value="Genomic_DNA"/>
</dbReference>
<sequence>MAPSSPSSDTIFNPDELHKTLYILKEIVNMFTGASSISTIFQQLHLAKSSEDKLFVLCNGFVNNNLTNHHLNSPSPDSLSATGTHMV</sequence>
<protein>
    <submittedName>
        <fullName evidence="1">Uncharacterized protein</fullName>
    </submittedName>
</protein>
<reference evidence="1 2" key="1">
    <citation type="submission" date="2021-06" db="EMBL/GenBank/DDBJ databases">
        <title>Caerostris extrusa draft genome.</title>
        <authorList>
            <person name="Kono N."/>
            <person name="Arakawa K."/>
        </authorList>
    </citation>
    <scope>NUCLEOTIDE SEQUENCE [LARGE SCALE GENOMIC DNA]</scope>
</reference>
<organism evidence="1 2">
    <name type="scientific">Caerostris extrusa</name>
    <name type="common">Bark spider</name>
    <name type="synonym">Caerostris bankana</name>
    <dbReference type="NCBI Taxonomy" id="172846"/>
    <lineage>
        <taxon>Eukaryota</taxon>
        <taxon>Metazoa</taxon>
        <taxon>Ecdysozoa</taxon>
        <taxon>Arthropoda</taxon>
        <taxon>Chelicerata</taxon>
        <taxon>Arachnida</taxon>
        <taxon>Araneae</taxon>
        <taxon>Araneomorphae</taxon>
        <taxon>Entelegynae</taxon>
        <taxon>Araneoidea</taxon>
        <taxon>Araneidae</taxon>
        <taxon>Caerostris</taxon>
    </lineage>
</organism>
<accession>A0AAV4M3L7</accession>
<name>A0AAV4M3L7_CAEEX</name>
<comment type="caution">
    <text evidence="1">The sequence shown here is derived from an EMBL/GenBank/DDBJ whole genome shotgun (WGS) entry which is preliminary data.</text>
</comment>